<keyword evidence="5 8" id="KW-1133">Transmembrane helix</keyword>
<evidence type="ECO:0000256" key="2">
    <source>
        <dbReference type="ARBA" id="ARBA00004236"/>
    </source>
</evidence>
<dbReference type="InterPro" id="IPR018704">
    <property type="entry name" value="SecYEG/CpoB_TPR"/>
</dbReference>
<dbReference type="Proteomes" id="UP001596001">
    <property type="component" value="Unassembled WGS sequence"/>
</dbReference>
<comment type="caution">
    <text evidence="10">The sequence shown here is derived from an EMBL/GenBank/DDBJ whole genome shotgun (WGS) entry which is preliminary data.</text>
</comment>
<reference evidence="11" key="1">
    <citation type="journal article" date="2019" name="Int. J. Syst. Evol. Microbiol.">
        <title>The Global Catalogue of Microorganisms (GCM) 10K type strain sequencing project: providing services to taxonomists for standard genome sequencing and annotation.</title>
        <authorList>
            <consortium name="The Broad Institute Genomics Platform"/>
            <consortium name="The Broad Institute Genome Sequencing Center for Infectious Disease"/>
            <person name="Wu L."/>
            <person name="Ma J."/>
        </authorList>
    </citation>
    <scope>NUCLEOTIDE SEQUENCE [LARGE SCALE GENOMIC DNA]</scope>
    <source>
        <strain evidence="11">CCUG 49452</strain>
    </source>
</reference>
<sequence length="227" mass="24799">MANHLDLEEQEQIDQLKHFWNTWGTLISSALLLIFGSIAIWNGYQFWQNRQSMQAAALLEELSTSVLAKNESRVGQAFNDIREKYASTHQAVQAGLLASKAAQEKPGPVKPEDALSWVAQSGADEGYKSIARLRLASLLMEKGAYDEALQQLAVAFPPEFEAIVADRKGDIQMLQQKPTDAVQQYLLAHEKSGANPEYRRLVEFKLNALGVNPSGSSAASAGKGVAG</sequence>
<evidence type="ECO:0000256" key="4">
    <source>
        <dbReference type="ARBA" id="ARBA00022692"/>
    </source>
</evidence>
<evidence type="ECO:0000256" key="5">
    <source>
        <dbReference type="ARBA" id="ARBA00022989"/>
    </source>
</evidence>
<keyword evidence="4 8" id="KW-0812">Transmembrane</keyword>
<dbReference type="EMBL" id="JBHSHJ010000006">
    <property type="protein sequence ID" value="MFC4789142.1"/>
    <property type="molecule type" value="Genomic_DNA"/>
</dbReference>
<evidence type="ECO:0000256" key="8">
    <source>
        <dbReference type="SAM" id="Phobius"/>
    </source>
</evidence>
<feature type="transmembrane region" description="Helical" evidence="8">
    <location>
        <begin position="20"/>
        <end position="44"/>
    </location>
</feature>
<keyword evidence="3" id="KW-1003">Cell membrane</keyword>
<dbReference type="PANTHER" id="PTHR38035:SF1">
    <property type="entry name" value="ANCILLARY SECYEG TRANSLOCON SUBUNIT"/>
    <property type="match status" value="1"/>
</dbReference>
<comment type="subcellular location">
    <subcellularLocation>
        <location evidence="2">Cell membrane</location>
    </subcellularLocation>
    <subcellularLocation>
        <location evidence="1">Membrane</location>
        <topology evidence="1">Single-pass membrane protein</topology>
    </subcellularLocation>
</comment>
<dbReference type="PANTHER" id="PTHR38035">
    <property type="entry name" value="UPF0070 PROTEIN YFGM"/>
    <property type="match status" value="1"/>
</dbReference>
<dbReference type="Pfam" id="PF09976">
    <property type="entry name" value="TPR_21"/>
    <property type="match status" value="1"/>
</dbReference>
<evidence type="ECO:0000259" key="9">
    <source>
        <dbReference type="Pfam" id="PF09976"/>
    </source>
</evidence>
<evidence type="ECO:0000313" key="11">
    <source>
        <dbReference type="Proteomes" id="UP001596001"/>
    </source>
</evidence>
<feature type="domain" description="Ancillary SecYEG translocon subunit/Cell division coordinator CpoB TPR" evidence="9">
    <location>
        <begin position="17"/>
        <end position="210"/>
    </location>
</feature>
<evidence type="ECO:0000313" key="10">
    <source>
        <dbReference type="EMBL" id="MFC4789142.1"/>
    </source>
</evidence>
<protein>
    <submittedName>
        <fullName evidence="10">YfgM family protein</fullName>
    </submittedName>
</protein>
<evidence type="ECO:0000256" key="3">
    <source>
        <dbReference type="ARBA" id="ARBA00022475"/>
    </source>
</evidence>
<gene>
    <name evidence="10" type="ORF">ACFO6X_09135</name>
</gene>
<dbReference type="RefSeq" id="WP_382432250.1">
    <property type="nucleotide sequence ID" value="NZ_JBHSHJ010000006.1"/>
</dbReference>
<keyword evidence="6 8" id="KW-0472">Membrane</keyword>
<evidence type="ECO:0000256" key="6">
    <source>
        <dbReference type="ARBA" id="ARBA00023136"/>
    </source>
</evidence>
<name>A0ABV9QEM7_9BURK</name>
<dbReference type="InterPro" id="IPR026039">
    <property type="entry name" value="YfgM"/>
</dbReference>
<evidence type="ECO:0000256" key="7">
    <source>
        <dbReference type="ARBA" id="ARBA00023186"/>
    </source>
</evidence>
<keyword evidence="11" id="KW-1185">Reference proteome</keyword>
<proteinExistence type="predicted"/>
<keyword evidence="7" id="KW-0143">Chaperone</keyword>
<organism evidence="10 11">
    <name type="scientific">Giesbergeria sinuosa</name>
    <dbReference type="NCBI Taxonomy" id="80883"/>
    <lineage>
        <taxon>Bacteria</taxon>
        <taxon>Pseudomonadati</taxon>
        <taxon>Pseudomonadota</taxon>
        <taxon>Betaproteobacteria</taxon>
        <taxon>Burkholderiales</taxon>
        <taxon>Comamonadaceae</taxon>
        <taxon>Giesbergeria</taxon>
    </lineage>
</organism>
<dbReference type="PIRSF" id="PIRSF006170">
    <property type="entry name" value="YfgM"/>
    <property type="match status" value="1"/>
</dbReference>
<accession>A0ABV9QEM7</accession>
<evidence type="ECO:0000256" key="1">
    <source>
        <dbReference type="ARBA" id="ARBA00004167"/>
    </source>
</evidence>